<sequence>MIPAIAAIASELGGLGYPTEALLPDYSFADVLSPAGETRQVALAAFTQTPPSYRTAAFGVVEAGSGGSDLTGLRALGAPMIFAVAGECVELWQVHASKPASRITVATIDTLGDLFARHAEHWSPHAIHRAKAIDAEPLASRQFDFIDMGLMIAIEGEVHVKLDALLRETLASVVDVRGRPAMDARLLFQATFRFLAAKILTDRGHESAANWAGGSVDDVLRGIDLYYGLGTITPSPRDRARLETVWEGIRAGINFRNISADDLAFVYENTFVTSEARAAFGTHSTPRQMAEHIVRRLELWHDPDRVRVYEPFTGAGVLLVAALRQLRAALPLEWNDEERHRFLTARLAGDEIDEFACEVAKLSLILADYPNHNGWDIQQADLFTGDRLRTRITADTFVICNPPFEDFDADDRSSAIAQHDVSKPIAVLEEVIAAQPAGIGFVLPSSFIVEKRYRKVRALIESHYTSVEIVEIPDDVFSASRTAASLLIARDRRTVEDEPRITIRSSEVTLRDRLPFLKAGVITRSRSLTRWVPDAPSGDLWVPALHEIWSYLLDRPRLGDHLELHRGIEWSAPQASAWSREPQPGFEPGLHGVNGHRQFQSPHPVWLDCRPESARGGAYKLPWDQTKLIINGVRLSRYSWRLAASFDANGLVCSQQFIGAWPKEGVSDRELFALMAVLNSPVANAFATVFTLDQRYRLTTLRDIPLPNHLPPEIAEMAATYVERLSQTALTFDDDAALQRLLAEIDGAVLASYALPVRLERELLRFFDGARRPVAHAWEGWPGLEISPGLSLAETLNGNRERFNGNWVRSVFEPLPQSEADALRAYIG</sequence>
<evidence type="ECO:0000313" key="7">
    <source>
        <dbReference type="EMBL" id="RSU45856.1"/>
    </source>
</evidence>
<evidence type="ECO:0000256" key="1">
    <source>
        <dbReference type="ARBA" id="ARBA00006594"/>
    </source>
</evidence>
<dbReference type="PANTHER" id="PTHR33841:SF1">
    <property type="entry name" value="DNA METHYLTRANSFERASE A"/>
    <property type="match status" value="1"/>
</dbReference>
<dbReference type="GO" id="GO:0032259">
    <property type="term" value="P:methylation"/>
    <property type="evidence" value="ECO:0007669"/>
    <property type="project" value="UniProtKB-KW"/>
</dbReference>
<dbReference type="GO" id="GO:0009007">
    <property type="term" value="F:site-specific DNA-methyltransferase (adenine-specific) activity"/>
    <property type="evidence" value="ECO:0007669"/>
    <property type="project" value="UniProtKB-EC"/>
</dbReference>
<dbReference type="AlphaFoldDB" id="A0A430BBC2"/>
<keyword evidence="4 7" id="KW-0808">Transferase</keyword>
<dbReference type="InterPro" id="IPR003356">
    <property type="entry name" value="DNA_methylase_A-5"/>
</dbReference>
<comment type="caution">
    <text evidence="7">The sequence shown here is derived from an EMBL/GenBank/DDBJ whole genome shotgun (WGS) entry which is preliminary data.</text>
</comment>
<evidence type="ECO:0000256" key="2">
    <source>
        <dbReference type="ARBA" id="ARBA00011900"/>
    </source>
</evidence>
<name>A0A430BBC2_SPHYA</name>
<dbReference type="Gene3D" id="3.40.50.150">
    <property type="entry name" value="Vaccinia Virus protein VP39"/>
    <property type="match status" value="1"/>
</dbReference>
<gene>
    <name evidence="7" type="ORF">DAH51_26890</name>
</gene>
<feature type="domain" description="DNA methylase adenine-specific" evidence="6">
    <location>
        <begin position="260"/>
        <end position="492"/>
    </location>
</feature>
<dbReference type="PANTHER" id="PTHR33841">
    <property type="entry name" value="DNA METHYLTRANSFERASE YEEA-RELATED"/>
    <property type="match status" value="1"/>
</dbReference>
<keyword evidence="3 7" id="KW-0489">Methyltransferase</keyword>
<evidence type="ECO:0000256" key="4">
    <source>
        <dbReference type="ARBA" id="ARBA00022679"/>
    </source>
</evidence>
<dbReference type="Pfam" id="PF02384">
    <property type="entry name" value="N6_Mtase"/>
    <property type="match status" value="1"/>
</dbReference>
<evidence type="ECO:0000256" key="5">
    <source>
        <dbReference type="ARBA" id="ARBA00047942"/>
    </source>
</evidence>
<comment type="catalytic activity">
    <reaction evidence="5">
        <text>a 2'-deoxyadenosine in DNA + S-adenosyl-L-methionine = an N(6)-methyl-2'-deoxyadenosine in DNA + S-adenosyl-L-homocysteine + H(+)</text>
        <dbReference type="Rhea" id="RHEA:15197"/>
        <dbReference type="Rhea" id="RHEA-COMP:12418"/>
        <dbReference type="Rhea" id="RHEA-COMP:12419"/>
        <dbReference type="ChEBI" id="CHEBI:15378"/>
        <dbReference type="ChEBI" id="CHEBI:57856"/>
        <dbReference type="ChEBI" id="CHEBI:59789"/>
        <dbReference type="ChEBI" id="CHEBI:90615"/>
        <dbReference type="ChEBI" id="CHEBI:90616"/>
        <dbReference type="EC" id="2.1.1.72"/>
    </reaction>
</comment>
<evidence type="ECO:0000259" key="6">
    <source>
        <dbReference type="Pfam" id="PF02384"/>
    </source>
</evidence>
<dbReference type="EMBL" id="QRAL01000068">
    <property type="protein sequence ID" value="RSU45856.1"/>
    <property type="molecule type" value="Genomic_DNA"/>
</dbReference>
<dbReference type="GO" id="GO:0003677">
    <property type="term" value="F:DNA binding"/>
    <property type="evidence" value="ECO:0007669"/>
    <property type="project" value="InterPro"/>
</dbReference>
<dbReference type="GO" id="GO:0008170">
    <property type="term" value="F:N-methyltransferase activity"/>
    <property type="evidence" value="ECO:0007669"/>
    <property type="project" value="InterPro"/>
</dbReference>
<reference evidence="7 8" key="1">
    <citation type="submission" date="2018-07" db="EMBL/GenBank/DDBJ databases">
        <title>Genomic and Epidemiologic Investigation of an Indolent Hospital Outbreak.</title>
        <authorList>
            <person name="Johnson R.C."/>
            <person name="Deming C."/>
            <person name="Conlan S."/>
            <person name="Zellmer C.J."/>
            <person name="Michelin A.V."/>
            <person name="Lee-Lin S."/>
            <person name="Thomas P.J."/>
            <person name="Park M."/>
            <person name="Weingarten R.A."/>
            <person name="Less J."/>
            <person name="Dekker J.P."/>
            <person name="Frank K.M."/>
            <person name="Musser K.A."/>
            <person name="Mcquiston J.R."/>
            <person name="Henderson D.K."/>
            <person name="Lau A.F."/>
            <person name="Palmore T.N."/>
            <person name="Segre J.A."/>
        </authorList>
    </citation>
    <scope>NUCLEOTIDE SEQUENCE [LARGE SCALE GENOMIC DNA]</scope>
    <source>
        <strain evidence="7 8">SK-NIH.Env6_1116</strain>
    </source>
</reference>
<comment type="similarity">
    <text evidence="1">Belongs to the N(4)/N(6)-methyltransferase family.</text>
</comment>
<dbReference type="InterPro" id="IPR029063">
    <property type="entry name" value="SAM-dependent_MTases_sf"/>
</dbReference>
<proteinExistence type="inferred from homology"/>
<dbReference type="SUPFAM" id="SSF53335">
    <property type="entry name" value="S-adenosyl-L-methionine-dependent methyltransferases"/>
    <property type="match status" value="1"/>
</dbReference>
<protein>
    <recommendedName>
        <fullName evidence="2">site-specific DNA-methyltransferase (adenine-specific)</fullName>
        <ecNumber evidence="2">2.1.1.72</ecNumber>
    </recommendedName>
</protein>
<dbReference type="Proteomes" id="UP000287401">
    <property type="component" value="Unassembled WGS sequence"/>
</dbReference>
<dbReference type="RefSeq" id="WP_126000260.1">
    <property type="nucleotide sequence ID" value="NZ_QRAL01000068.1"/>
</dbReference>
<accession>A0A430BBC2</accession>
<dbReference type="InterPro" id="IPR050953">
    <property type="entry name" value="N4_N6_ade-DNA_methylase"/>
</dbReference>
<dbReference type="EC" id="2.1.1.72" evidence="2"/>
<organism evidence="7 8">
    <name type="scientific">Sphingobium yanoikuyae</name>
    <name type="common">Sphingomonas yanoikuyae</name>
    <dbReference type="NCBI Taxonomy" id="13690"/>
    <lineage>
        <taxon>Bacteria</taxon>
        <taxon>Pseudomonadati</taxon>
        <taxon>Pseudomonadota</taxon>
        <taxon>Alphaproteobacteria</taxon>
        <taxon>Sphingomonadales</taxon>
        <taxon>Sphingomonadaceae</taxon>
        <taxon>Sphingobium</taxon>
    </lineage>
</organism>
<evidence type="ECO:0000313" key="8">
    <source>
        <dbReference type="Proteomes" id="UP000287401"/>
    </source>
</evidence>
<evidence type="ECO:0000256" key="3">
    <source>
        <dbReference type="ARBA" id="ARBA00022603"/>
    </source>
</evidence>